<evidence type="ECO:0000256" key="7">
    <source>
        <dbReference type="ARBA" id="ARBA00023326"/>
    </source>
</evidence>
<evidence type="ECO:0000256" key="4">
    <source>
        <dbReference type="ARBA" id="ARBA00023001"/>
    </source>
</evidence>
<reference evidence="11 12" key="1">
    <citation type="submission" date="2024-04" db="EMBL/GenBank/DDBJ databases">
        <authorList>
            <person name="Fracassetti M."/>
        </authorList>
    </citation>
    <scope>NUCLEOTIDE SEQUENCE [LARGE SCALE GENOMIC DNA]</scope>
</reference>
<name>A0AAV2EWI1_9ROSI</name>
<dbReference type="EMBL" id="OZ034818">
    <property type="protein sequence ID" value="CAL1390072.1"/>
    <property type="molecule type" value="Genomic_DNA"/>
</dbReference>
<keyword evidence="4 9" id="KW-0136">Cellulose degradation</keyword>
<dbReference type="InterPro" id="IPR001701">
    <property type="entry name" value="Glyco_hydro_9"/>
</dbReference>
<comment type="similarity">
    <text evidence="2 8 9">Belongs to the glycosyl hydrolase 9 (cellulase E) family.</text>
</comment>
<dbReference type="InterPro" id="IPR018221">
    <property type="entry name" value="Glyco_hydro_9_His_AS"/>
</dbReference>
<evidence type="ECO:0000313" key="11">
    <source>
        <dbReference type="EMBL" id="CAL1390072.1"/>
    </source>
</evidence>
<keyword evidence="6 8" id="KW-0326">Glycosidase</keyword>
<evidence type="ECO:0000256" key="1">
    <source>
        <dbReference type="ARBA" id="ARBA00000966"/>
    </source>
</evidence>
<dbReference type="InterPro" id="IPR012341">
    <property type="entry name" value="6hp_glycosidase-like_sf"/>
</dbReference>
<dbReference type="EC" id="3.2.1.4" evidence="9"/>
<dbReference type="AlphaFoldDB" id="A0AAV2EWI1"/>
<keyword evidence="5 8" id="KW-0119">Carbohydrate metabolism</keyword>
<dbReference type="Pfam" id="PF00759">
    <property type="entry name" value="Glyco_hydro_9"/>
    <property type="match status" value="1"/>
</dbReference>
<keyword evidence="12" id="KW-1185">Reference proteome</keyword>
<dbReference type="PROSITE" id="PS51257">
    <property type="entry name" value="PROKAR_LIPOPROTEIN"/>
    <property type="match status" value="1"/>
</dbReference>
<dbReference type="SUPFAM" id="SSF48208">
    <property type="entry name" value="Six-hairpin glycosidases"/>
    <property type="match status" value="1"/>
</dbReference>
<keyword evidence="3 8" id="KW-0378">Hydrolase</keyword>
<evidence type="ECO:0000256" key="6">
    <source>
        <dbReference type="ARBA" id="ARBA00023295"/>
    </source>
</evidence>
<dbReference type="Gene3D" id="1.50.10.10">
    <property type="match status" value="1"/>
</dbReference>
<evidence type="ECO:0000256" key="3">
    <source>
        <dbReference type="ARBA" id="ARBA00022801"/>
    </source>
</evidence>
<feature type="active site" evidence="8">
    <location>
        <position position="408"/>
    </location>
</feature>
<dbReference type="GO" id="GO:0008810">
    <property type="term" value="F:cellulase activity"/>
    <property type="evidence" value="ECO:0007669"/>
    <property type="project" value="UniProtKB-EC"/>
</dbReference>
<dbReference type="FunFam" id="1.50.10.10:FF:000020">
    <property type="entry name" value="Endoglucanase"/>
    <property type="match status" value="1"/>
</dbReference>
<evidence type="ECO:0000256" key="2">
    <source>
        <dbReference type="ARBA" id="ARBA00007072"/>
    </source>
</evidence>
<protein>
    <recommendedName>
        <fullName evidence="9">Endoglucanase</fullName>
        <ecNumber evidence="9">3.2.1.4</ecNumber>
    </recommendedName>
</protein>
<keyword evidence="7 8" id="KW-0624">Polysaccharide degradation</keyword>
<sequence length="490" mass="54189">MNFRSSVMRPNVAAIIAIVACLSTSSFVSVKAHFDYKDALTKSIIFLEAQRSGKLPSNNRVPWRGDSALDDGKVVNVDLVGGYYDAGDNVKYGLPMAFTVTTLAMNAVFYGKELESTGEMQHVLDAIKWGTDFFLKASTKRDRLYVQVGDPVLDHECWARPETMKTPRPVLKIDQSDAGTEIAAEAAAAFASSSMVFRSCNKTYSRLLLNKAKTMFKFAKAHKATFDGECPFYCSFSGYNDELMWAATWLYMATKNETYLKYLQEDAISGCVAEFSWDLKYAGSQILLAKLFYEGEKSMEQYKTQAESYVCSNLPQSPYHQVYITPGGMIHLRDGANSQYVTGAAALFSIYSDILKKNNQKVCCGGQQFDSEALMGFARQQMDYILGANPEKRSYMVGFGANPPVQAHHRGASIPCTAPDTVSCPMSFVQYFNKDAPNPNELTGAILGGPDKNDVFHDKRWESVFTEPCTYVNSLAVGVLAKLAACPTNQ</sequence>
<evidence type="ECO:0000256" key="8">
    <source>
        <dbReference type="PROSITE-ProRule" id="PRU10059"/>
    </source>
</evidence>
<comment type="catalytic activity">
    <reaction evidence="1 9">
        <text>Endohydrolysis of (1-&gt;4)-beta-D-glucosidic linkages in cellulose, lichenin and cereal beta-D-glucans.</text>
        <dbReference type="EC" id="3.2.1.4"/>
    </reaction>
</comment>
<dbReference type="Proteomes" id="UP001497516">
    <property type="component" value="Chromosome 5"/>
</dbReference>
<evidence type="ECO:0000259" key="10">
    <source>
        <dbReference type="Pfam" id="PF00759"/>
    </source>
</evidence>
<gene>
    <name evidence="11" type="ORF">LTRI10_LOCUS30882</name>
</gene>
<organism evidence="11 12">
    <name type="scientific">Linum trigynum</name>
    <dbReference type="NCBI Taxonomy" id="586398"/>
    <lineage>
        <taxon>Eukaryota</taxon>
        <taxon>Viridiplantae</taxon>
        <taxon>Streptophyta</taxon>
        <taxon>Embryophyta</taxon>
        <taxon>Tracheophyta</taxon>
        <taxon>Spermatophyta</taxon>
        <taxon>Magnoliopsida</taxon>
        <taxon>eudicotyledons</taxon>
        <taxon>Gunneridae</taxon>
        <taxon>Pentapetalae</taxon>
        <taxon>rosids</taxon>
        <taxon>fabids</taxon>
        <taxon>Malpighiales</taxon>
        <taxon>Linaceae</taxon>
        <taxon>Linum</taxon>
    </lineage>
</organism>
<dbReference type="PANTHER" id="PTHR22298">
    <property type="entry name" value="ENDO-1,4-BETA-GLUCANASE"/>
    <property type="match status" value="1"/>
</dbReference>
<evidence type="ECO:0000256" key="5">
    <source>
        <dbReference type="ARBA" id="ARBA00023277"/>
    </source>
</evidence>
<proteinExistence type="inferred from homology"/>
<accession>A0AAV2EWI1</accession>
<feature type="domain" description="Glycoside hydrolase family 9" evidence="10">
    <location>
        <begin position="36"/>
        <end position="480"/>
    </location>
</feature>
<evidence type="ECO:0000313" key="12">
    <source>
        <dbReference type="Proteomes" id="UP001497516"/>
    </source>
</evidence>
<dbReference type="InterPro" id="IPR008928">
    <property type="entry name" value="6-hairpin_glycosidase_sf"/>
</dbReference>
<evidence type="ECO:0000256" key="9">
    <source>
        <dbReference type="RuleBase" id="RU361166"/>
    </source>
</evidence>
<dbReference type="PROSITE" id="PS00592">
    <property type="entry name" value="GH9_2"/>
    <property type="match status" value="1"/>
</dbReference>
<dbReference type="GO" id="GO:0030245">
    <property type="term" value="P:cellulose catabolic process"/>
    <property type="evidence" value="ECO:0007669"/>
    <property type="project" value="UniProtKB-KW"/>
</dbReference>